<evidence type="ECO:0000259" key="7">
    <source>
        <dbReference type="Pfam" id="PF13886"/>
    </source>
</evidence>
<feature type="region of interest" description="Disordered" evidence="5">
    <location>
        <begin position="529"/>
        <end position="551"/>
    </location>
</feature>
<dbReference type="OrthoDB" id="5967337at2759"/>
<gene>
    <name evidence="8" type="ORF">B4U79_13110</name>
</gene>
<keyword evidence="4 6" id="KW-0472">Membrane</keyword>
<comment type="subcellular location">
    <subcellularLocation>
        <location evidence="1">Membrane</location>
        <topology evidence="1">Multi-pass membrane protein</topology>
    </subcellularLocation>
</comment>
<dbReference type="AlphaFoldDB" id="A0A443QZQ8"/>
<dbReference type="EMBL" id="NCKU01002944">
    <property type="protein sequence ID" value="RWS08499.1"/>
    <property type="molecule type" value="Genomic_DNA"/>
</dbReference>
<reference evidence="8 9" key="1">
    <citation type="journal article" date="2018" name="Gigascience">
        <title>Genomes of trombidid mites reveal novel predicted allergens and laterally-transferred genes associated with secondary metabolism.</title>
        <authorList>
            <person name="Dong X."/>
            <person name="Chaisiri K."/>
            <person name="Xia D."/>
            <person name="Armstrong S.D."/>
            <person name="Fang Y."/>
            <person name="Donnelly M.J."/>
            <person name="Kadowaki T."/>
            <person name="McGarry J.W."/>
            <person name="Darby A.C."/>
            <person name="Makepeace B.L."/>
        </authorList>
    </citation>
    <scope>NUCLEOTIDE SEQUENCE [LARGE SCALE GENOMIC DNA]</scope>
    <source>
        <strain evidence="8">UoL-WK</strain>
    </source>
</reference>
<evidence type="ECO:0000256" key="3">
    <source>
        <dbReference type="ARBA" id="ARBA00022989"/>
    </source>
</evidence>
<proteinExistence type="predicted"/>
<dbReference type="InterPro" id="IPR042502">
    <property type="entry name" value="TM7SF3"/>
</dbReference>
<feature type="non-terminal residue" evidence="8">
    <location>
        <position position="551"/>
    </location>
</feature>
<protein>
    <submittedName>
        <fullName evidence="8">Transmembrane 7 superfamily member 3-like protein</fullName>
    </submittedName>
</protein>
<comment type="caution">
    <text evidence="8">The sequence shown here is derived from an EMBL/GenBank/DDBJ whole genome shotgun (WGS) entry which is preliminary data.</text>
</comment>
<feature type="transmembrane region" description="Helical" evidence="6">
    <location>
        <begin position="406"/>
        <end position="429"/>
    </location>
</feature>
<evidence type="ECO:0000313" key="8">
    <source>
        <dbReference type="EMBL" id="RWS08499.1"/>
    </source>
</evidence>
<feature type="transmembrane region" description="Helical" evidence="6">
    <location>
        <begin position="454"/>
        <end position="473"/>
    </location>
</feature>
<evidence type="ECO:0000256" key="5">
    <source>
        <dbReference type="SAM" id="MobiDB-lite"/>
    </source>
</evidence>
<keyword evidence="3 6" id="KW-1133">Transmembrane helix</keyword>
<dbReference type="STRING" id="1965070.A0A443QZQ8"/>
<feature type="transmembrane region" description="Helical" evidence="6">
    <location>
        <begin position="377"/>
        <end position="399"/>
    </location>
</feature>
<dbReference type="Pfam" id="PF25992">
    <property type="entry name" value="Ig_TM7SF3_N"/>
    <property type="match status" value="1"/>
</dbReference>
<dbReference type="GO" id="GO:0005886">
    <property type="term" value="C:plasma membrane"/>
    <property type="evidence" value="ECO:0007669"/>
    <property type="project" value="TreeGrafter"/>
</dbReference>
<evidence type="ECO:0000256" key="4">
    <source>
        <dbReference type="ARBA" id="ARBA00023136"/>
    </source>
</evidence>
<feature type="transmembrane region" description="Helical" evidence="6">
    <location>
        <begin position="318"/>
        <end position="338"/>
    </location>
</feature>
<dbReference type="InterPro" id="IPR025256">
    <property type="entry name" value="TM7S3/TM198-like_dom"/>
</dbReference>
<feature type="transmembrane region" description="Helical" evidence="6">
    <location>
        <begin position="285"/>
        <end position="306"/>
    </location>
</feature>
<feature type="transmembrane region" description="Helical" evidence="6">
    <location>
        <begin position="258"/>
        <end position="278"/>
    </location>
</feature>
<evidence type="ECO:0000256" key="6">
    <source>
        <dbReference type="SAM" id="Phobius"/>
    </source>
</evidence>
<evidence type="ECO:0000256" key="2">
    <source>
        <dbReference type="ARBA" id="ARBA00022692"/>
    </source>
</evidence>
<feature type="domain" description="TM7S3/TM198-like" evidence="7">
    <location>
        <begin position="268"/>
        <end position="472"/>
    </location>
</feature>
<feature type="compositionally biased region" description="Basic residues" evidence="5">
    <location>
        <begin position="535"/>
        <end position="545"/>
    </location>
</feature>
<evidence type="ECO:0000256" key="1">
    <source>
        <dbReference type="ARBA" id="ARBA00004141"/>
    </source>
</evidence>
<keyword evidence="9" id="KW-1185">Reference proteome</keyword>
<organism evidence="8 9">
    <name type="scientific">Dinothrombium tinctorium</name>
    <dbReference type="NCBI Taxonomy" id="1965070"/>
    <lineage>
        <taxon>Eukaryota</taxon>
        <taxon>Metazoa</taxon>
        <taxon>Ecdysozoa</taxon>
        <taxon>Arthropoda</taxon>
        <taxon>Chelicerata</taxon>
        <taxon>Arachnida</taxon>
        <taxon>Acari</taxon>
        <taxon>Acariformes</taxon>
        <taxon>Trombidiformes</taxon>
        <taxon>Prostigmata</taxon>
        <taxon>Anystina</taxon>
        <taxon>Parasitengona</taxon>
        <taxon>Trombidioidea</taxon>
        <taxon>Trombidiidae</taxon>
        <taxon>Dinothrombium</taxon>
    </lineage>
</organism>
<name>A0A443QZQ8_9ACAR</name>
<dbReference type="Proteomes" id="UP000285301">
    <property type="component" value="Unassembled WGS sequence"/>
</dbReference>
<feature type="non-terminal residue" evidence="8">
    <location>
        <position position="1"/>
    </location>
</feature>
<evidence type="ECO:0000313" key="9">
    <source>
        <dbReference type="Proteomes" id="UP000285301"/>
    </source>
</evidence>
<dbReference type="PANTHER" id="PTHR15937:SF3">
    <property type="entry name" value="TRANSMEMBRANE 7 SUPERFAMILY MEMBER 3"/>
    <property type="match status" value="1"/>
</dbReference>
<dbReference type="GO" id="GO:0043069">
    <property type="term" value="P:negative regulation of programmed cell death"/>
    <property type="evidence" value="ECO:0007669"/>
    <property type="project" value="TreeGrafter"/>
</dbReference>
<feature type="transmembrane region" description="Helical" evidence="6">
    <location>
        <begin position="345"/>
        <end position="365"/>
    </location>
</feature>
<dbReference type="PANTHER" id="PTHR15937">
    <property type="entry name" value="TRANSMEMBRANE 7 SUPERFAMILY MEMBER 3"/>
    <property type="match status" value="1"/>
</dbReference>
<dbReference type="Pfam" id="PF13886">
    <property type="entry name" value="TM7S3_TM198"/>
    <property type="match status" value="1"/>
</dbReference>
<sequence length="551" mass="62044">NHDFIANTTFKSTIKLEPFTARKLDCLNIPSDAKYVLFESHLYGQNITLSYDYPYYYKKLSSQRSITGSDIGLVQILEPQATETFIWLLNPNDNIVEILVIISYHSTKEPLPGGCNLEFNVEISPFLKLYNDGIETRLEYQRASTGAPRGVSPLSCDTTNRQIVYEVYVYFMAENDYSKKETYRALQLMDNAKSVQQYGTLVKTYSFNPQTRVSMLSYPGRAVVYNVVAKFKGQEANYVPITSFGCDVNSKVDGCGRLSSIIGKILLIVLGILGLIVCFRGHKYFSFQTMFFGFIATAIPTFVLIAKYTDLSPSERDALITFVGLLGASLWLSFWRLFASPVLSTLLSGFVFGFLMTATILFSSLGNDLILRNDVNYWLVIACGILLFPILILPFGNLLSIISCSVVGSFTAIVAIDRFIGGSLSYILLNVLKRAAFEKTNLASNQVPFQTKDIALSVSWCIVALFGIIVQFYESRNTLYERFDQSSMVNPRMMRTHANVLYSRNNNFNPQNSNASAFLPPYLRYPSENEPLLRSKPKTRSGRHVSRYEAI</sequence>
<keyword evidence="2 6" id="KW-0812">Transmembrane</keyword>
<accession>A0A443QZQ8</accession>